<dbReference type="PANTHER" id="PTHR42852:SF6">
    <property type="entry name" value="THIOL:DISULFIDE INTERCHANGE PROTEIN DSBE"/>
    <property type="match status" value="1"/>
</dbReference>
<dbReference type="GO" id="GO:0017004">
    <property type="term" value="P:cytochrome complex assembly"/>
    <property type="evidence" value="ECO:0007669"/>
    <property type="project" value="UniProtKB-KW"/>
</dbReference>
<feature type="domain" description="Thioredoxin" evidence="6">
    <location>
        <begin position="247"/>
        <end position="384"/>
    </location>
</feature>
<organism evidence="7 8">
    <name type="scientific">Sphingobacterium detergens</name>
    <dbReference type="NCBI Taxonomy" id="1145106"/>
    <lineage>
        <taxon>Bacteria</taxon>
        <taxon>Pseudomonadati</taxon>
        <taxon>Bacteroidota</taxon>
        <taxon>Sphingobacteriia</taxon>
        <taxon>Sphingobacteriales</taxon>
        <taxon>Sphingobacteriaceae</taxon>
        <taxon>Sphingobacterium</taxon>
    </lineage>
</organism>
<dbReference type="Pfam" id="PF00578">
    <property type="entry name" value="AhpC-TSA"/>
    <property type="match status" value="1"/>
</dbReference>
<reference evidence="7 8" key="1">
    <citation type="submission" date="2018-09" db="EMBL/GenBank/DDBJ databases">
        <title>Genomic Encyclopedia of Type Strains, Phase III (KMG-III): the genomes of soil and plant-associated and newly described type strains.</title>
        <authorList>
            <person name="Whitman W."/>
        </authorList>
    </citation>
    <scope>NUCLEOTIDE SEQUENCE [LARGE SCALE GENOMIC DNA]</scope>
    <source>
        <strain evidence="7 8">CECT 7938</strain>
    </source>
</reference>
<dbReference type="CDD" id="cd02966">
    <property type="entry name" value="TlpA_like_family"/>
    <property type="match status" value="1"/>
</dbReference>
<dbReference type="SUPFAM" id="SSF52833">
    <property type="entry name" value="Thioredoxin-like"/>
    <property type="match status" value="1"/>
</dbReference>
<evidence type="ECO:0000313" key="8">
    <source>
        <dbReference type="Proteomes" id="UP000286246"/>
    </source>
</evidence>
<evidence type="ECO:0000313" key="7">
    <source>
        <dbReference type="EMBL" id="RKE52868.1"/>
    </source>
</evidence>
<dbReference type="GO" id="GO:0016491">
    <property type="term" value="F:oxidoreductase activity"/>
    <property type="evidence" value="ECO:0007669"/>
    <property type="project" value="InterPro"/>
</dbReference>
<dbReference type="AlphaFoldDB" id="A0A420B899"/>
<name>A0A420B899_SPHD1</name>
<comment type="subcellular location">
    <subcellularLocation>
        <location evidence="1">Cell envelope</location>
    </subcellularLocation>
</comment>
<keyword evidence="2" id="KW-0201">Cytochrome c-type biogenesis</keyword>
<dbReference type="InterPro" id="IPR000866">
    <property type="entry name" value="AhpC/TSA"/>
</dbReference>
<accession>A0A420B899</accession>
<protein>
    <submittedName>
        <fullName evidence="7">Peroxiredoxin</fullName>
    </submittedName>
</protein>
<dbReference type="GO" id="GO:0030313">
    <property type="term" value="C:cell envelope"/>
    <property type="evidence" value="ECO:0007669"/>
    <property type="project" value="UniProtKB-SubCell"/>
</dbReference>
<evidence type="ECO:0000256" key="5">
    <source>
        <dbReference type="SAM" id="SignalP"/>
    </source>
</evidence>
<dbReference type="PROSITE" id="PS00194">
    <property type="entry name" value="THIOREDOXIN_1"/>
    <property type="match status" value="1"/>
</dbReference>
<feature type="chain" id="PRO_5019473526" evidence="5">
    <location>
        <begin position="23"/>
        <end position="384"/>
    </location>
</feature>
<gene>
    <name evidence="7" type="ORF">DFQ12_3114</name>
</gene>
<dbReference type="InterPro" id="IPR036249">
    <property type="entry name" value="Thioredoxin-like_sf"/>
</dbReference>
<feature type="signal peptide" evidence="5">
    <location>
        <begin position="1"/>
        <end position="22"/>
    </location>
</feature>
<dbReference type="InterPro" id="IPR013766">
    <property type="entry name" value="Thioredoxin_domain"/>
</dbReference>
<dbReference type="PROSITE" id="PS51352">
    <property type="entry name" value="THIOREDOXIN_2"/>
    <property type="match status" value="1"/>
</dbReference>
<dbReference type="Gene3D" id="3.40.30.10">
    <property type="entry name" value="Glutaredoxin"/>
    <property type="match status" value="1"/>
</dbReference>
<keyword evidence="8" id="KW-1185">Reference proteome</keyword>
<comment type="caution">
    <text evidence="7">The sequence shown here is derived from an EMBL/GenBank/DDBJ whole genome shotgun (WGS) entry which is preliminary data.</text>
</comment>
<evidence type="ECO:0000259" key="6">
    <source>
        <dbReference type="PROSITE" id="PS51352"/>
    </source>
</evidence>
<dbReference type="PANTHER" id="PTHR42852">
    <property type="entry name" value="THIOL:DISULFIDE INTERCHANGE PROTEIN DSBE"/>
    <property type="match status" value="1"/>
</dbReference>
<sequence>MITTKKYCLGIAIALLFFTAQAQETKVSIGGRIDGLGNREIRLLDADMKTIGTFQSAQDSFRYETKLNTTDQRFYAIHVPSLGNLGPSMKRPAIHFLVSSTNTVIQAKLANGSLEEDKIIGSPAMTAFTETYDNLPSTKLLKNSSEAYNRAFDAYNNQAQTEENKLWLKREGQKIDSIYDIQRKEVAEKISKNPNAMVYAMIASQYFAPRNNAAELKEFLGQFGPKVLQQSYYLKQMQQSLAQLGKIEIGKKAPDFALTSDRAATVKLSDYKGKYVLLDFWASWCGPCRKEMPHVKDAFENFKNKNFTVLAVSIDKDTEAWTKALTEEKMPFTQVIDSKDDQSAGKRYMVEAIPTNFLIDPNGVIIAKNLRGAELEKYLKTILN</sequence>
<proteinExistence type="predicted"/>
<evidence type="ECO:0000256" key="3">
    <source>
        <dbReference type="ARBA" id="ARBA00023157"/>
    </source>
</evidence>
<dbReference type="RefSeq" id="WP_120259869.1">
    <property type="nucleotide sequence ID" value="NZ_RAPY01000002.1"/>
</dbReference>
<dbReference type="EMBL" id="RAPY01000002">
    <property type="protein sequence ID" value="RKE52868.1"/>
    <property type="molecule type" value="Genomic_DNA"/>
</dbReference>
<dbReference type="OrthoDB" id="979391at2"/>
<dbReference type="InterPro" id="IPR050553">
    <property type="entry name" value="Thioredoxin_ResA/DsbE_sf"/>
</dbReference>
<evidence type="ECO:0000256" key="1">
    <source>
        <dbReference type="ARBA" id="ARBA00004196"/>
    </source>
</evidence>
<keyword evidence="5" id="KW-0732">Signal</keyword>
<keyword evidence="3" id="KW-1015">Disulfide bond</keyword>
<dbReference type="Proteomes" id="UP000286246">
    <property type="component" value="Unassembled WGS sequence"/>
</dbReference>
<evidence type="ECO:0000256" key="4">
    <source>
        <dbReference type="ARBA" id="ARBA00023284"/>
    </source>
</evidence>
<keyword evidence="4" id="KW-0676">Redox-active center</keyword>
<dbReference type="GO" id="GO:0016209">
    <property type="term" value="F:antioxidant activity"/>
    <property type="evidence" value="ECO:0007669"/>
    <property type="project" value="InterPro"/>
</dbReference>
<evidence type="ECO:0000256" key="2">
    <source>
        <dbReference type="ARBA" id="ARBA00022748"/>
    </source>
</evidence>
<dbReference type="InterPro" id="IPR017937">
    <property type="entry name" value="Thioredoxin_CS"/>
</dbReference>